<gene>
    <name evidence="18" type="ORF">JDN41_14160</name>
</gene>
<evidence type="ECO:0000256" key="5">
    <source>
        <dbReference type="ARBA" id="ARBA00013958"/>
    </source>
</evidence>
<comment type="similarity">
    <text evidence="3">Belongs to the peptidase S1C family.</text>
</comment>
<keyword evidence="10" id="KW-0378">Hydrolase</keyword>
<evidence type="ECO:0000313" key="19">
    <source>
        <dbReference type="Proteomes" id="UP000623250"/>
    </source>
</evidence>
<dbReference type="CDD" id="cd10839">
    <property type="entry name" value="cpPDZ1_DegP-like"/>
    <property type="match status" value="1"/>
</dbReference>
<evidence type="ECO:0000256" key="7">
    <source>
        <dbReference type="ARBA" id="ARBA00022729"/>
    </source>
</evidence>
<sequence length="532" mass="56472">MASGQLEDERREKRAFGRVKSASAFVGAGLLGAGLLAAMPAMPFHAGDAFAQEIKQGPLPGSPVTFADLADKVRPAVVSVNVKSRGAAGETAQKDLPDLPQDHPLREFFDQFKHNQPERRPSRAQGSGFLISPDGYVVTNHHVADKVDEIEITFENEEKYKAKVVGSDARTDIALLKIDSKKKFDNWLEFEDAAPRVGDWVLAVGNPFGLGGTVTAGIVSANGRDIGSGPYDFLQIDAAVNRGNSGGPAVDLKGKVIGVNTAIYSPSGGSVGIAFAIPASTAKEVVDKLRDKGKVSSGWLGVQIQNLDENIAESQGLKTAKGALVAKIIADGPAAKSELKARDVIQQVNGRTVGNSRELARTIAALPPGADAKLRVFRNGEEREVTVKLGEFPANDKLASLQGGGNDDSDSSASGKELEDLGLTLIPAPEFPGAKTKEGVAIVNVDPNSKAADQGLRRGDVIVEVNGKTVTSPDEVVEGIRDARQKNKKNVLLQVRSRDQQRFIGLPIDKSDEDKESEAKEPTGTEKNKGKR</sequence>
<dbReference type="SMART" id="SM00228">
    <property type="entry name" value="PDZ"/>
    <property type="match status" value="2"/>
</dbReference>
<feature type="region of interest" description="Disordered" evidence="16">
    <location>
        <begin position="502"/>
        <end position="532"/>
    </location>
</feature>
<keyword evidence="11" id="KW-0720">Serine protease</keyword>
<keyword evidence="12" id="KW-0346">Stress response</keyword>
<feature type="region of interest" description="Disordered" evidence="16">
    <location>
        <begin position="396"/>
        <end position="416"/>
    </location>
</feature>
<keyword evidence="6" id="KW-0645">Protease</keyword>
<dbReference type="Pfam" id="PF17820">
    <property type="entry name" value="PDZ_6"/>
    <property type="match status" value="1"/>
</dbReference>
<dbReference type="SUPFAM" id="SSF50494">
    <property type="entry name" value="Trypsin-like serine proteases"/>
    <property type="match status" value="1"/>
</dbReference>
<evidence type="ECO:0000256" key="14">
    <source>
        <dbReference type="PIRSR" id="PIRSR611782-1"/>
    </source>
</evidence>
<feature type="binding site" evidence="15">
    <location>
        <position position="142"/>
    </location>
    <ligand>
        <name>substrate</name>
    </ligand>
</feature>
<feature type="domain" description="PDZ" evidence="17">
    <location>
        <begin position="294"/>
        <end position="353"/>
    </location>
</feature>
<dbReference type="InterPro" id="IPR036034">
    <property type="entry name" value="PDZ_sf"/>
</dbReference>
<evidence type="ECO:0000313" key="18">
    <source>
        <dbReference type="EMBL" id="MBJ7544694.1"/>
    </source>
</evidence>
<dbReference type="Pfam" id="PF13365">
    <property type="entry name" value="Trypsin_2"/>
    <property type="match status" value="1"/>
</dbReference>
<evidence type="ECO:0000256" key="16">
    <source>
        <dbReference type="SAM" id="MobiDB-lite"/>
    </source>
</evidence>
<dbReference type="InterPro" id="IPR001940">
    <property type="entry name" value="Peptidase_S1C"/>
</dbReference>
<evidence type="ECO:0000256" key="3">
    <source>
        <dbReference type="ARBA" id="ARBA00010541"/>
    </source>
</evidence>
<evidence type="ECO:0000256" key="8">
    <source>
        <dbReference type="ARBA" id="ARBA00022737"/>
    </source>
</evidence>
<feature type="active site" description="Charge relay system" evidence="14">
    <location>
        <position position="172"/>
    </location>
</feature>
<evidence type="ECO:0000256" key="10">
    <source>
        <dbReference type="ARBA" id="ARBA00022801"/>
    </source>
</evidence>
<name>A0A8I1GH10_9HYPH</name>
<dbReference type="InterPro" id="IPR011782">
    <property type="entry name" value="Pept_S1C_Do"/>
</dbReference>
<evidence type="ECO:0000256" key="9">
    <source>
        <dbReference type="ARBA" id="ARBA00022764"/>
    </source>
</evidence>
<keyword evidence="7" id="KW-0732">Signal</keyword>
<organism evidence="18 19">
    <name type="scientific">Rhodomicrobium udaipurense</name>
    <dbReference type="NCBI Taxonomy" id="1202716"/>
    <lineage>
        <taxon>Bacteria</taxon>
        <taxon>Pseudomonadati</taxon>
        <taxon>Pseudomonadota</taxon>
        <taxon>Alphaproteobacteria</taxon>
        <taxon>Hyphomicrobiales</taxon>
        <taxon>Hyphomicrobiaceae</taxon>
        <taxon>Rhodomicrobium</taxon>
    </lineage>
</organism>
<feature type="compositionally biased region" description="Basic and acidic residues" evidence="16">
    <location>
        <begin position="509"/>
        <end position="532"/>
    </location>
</feature>
<accession>A0A8I1GH10</accession>
<feature type="binding site" evidence="15">
    <location>
        <position position="172"/>
    </location>
    <ligand>
        <name>substrate</name>
    </ligand>
</feature>
<evidence type="ECO:0000259" key="17">
    <source>
        <dbReference type="PROSITE" id="PS50106"/>
    </source>
</evidence>
<dbReference type="Gene3D" id="2.40.10.120">
    <property type="match status" value="1"/>
</dbReference>
<keyword evidence="8" id="KW-0677">Repeat</keyword>
<comment type="caution">
    <text evidence="18">The sequence shown here is derived from an EMBL/GenBank/DDBJ whole genome shotgun (WGS) entry which is preliminary data.</text>
</comment>
<dbReference type="InterPro" id="IPR001478">
    <property type="entry name" value="PDZ"/>
</dbReference>
<evidence type="ECO:0000256" key="2">
    <source>
        <dbReference type="ARBA" id="ARBA00004418"/>
    </source>
</evidence>
<evidence type="ECO:0000256" key="1">
    <source>
        <dbReference type="ARBA" id="ARBA00001772"/>
    </source>
</evidence>
<dbReference type="FunFam" id="2.40.10.120:FF:000007">
    <property type="entry name" value="Periplasmic serine endoprotease DegP-like"/>
    <property type="match status" value="1"/>
</dbReference>
<dbReference type="GO" id="GO:0006508">
    <property type="term" value="P:proteolysis"/>
    <property type="evidence" value="ECO:0007669"/>
    <property type="project" value="UniProtKB-KW"/>
</dbReference>
<feature type="binding site" evidence="15">
    <location>
        <begin position="243"/>
        <end position="245"/>
    </location>
    <ligand>
        <name>substrate</name>
    </ligand>
</feature>
<evidence type="ECO:0000256" key="12">
    <source>
        <dbReference type="ARBA" id="ARBA00023016"/>
    </source>
</evidence>
<dbReference type="InterPro" id="IPR041489">
    <property type="entry name" value="PDZ_6"/>
</dbReference>
<dbReference type="GO" id="GO:0042597">
    <property type="term" value="C:periplasmic space"/>
    <property type="evidence" value="ECO:0007669"/>
    <property type="project" value="UniProtKB-SubCell"/>
</dbReference>
<dbReference type="PRINTS" id="PR00834">
    <property type="entry name" value="PROTEASES2C"/>
</dbReference>
<dbReference type="Proteomes" id="UP000623250">
    <property type="component" value="Unassembled WGS sequence"/>
</dbReference>
<evidence type="ECO:0000256" key="13">
    <source>
        <dbReference type="ARBA" id="ARBA00032850"/>
    </source>
</evidence>
<evidence type="ECO:0000256" key="6">
    <source>
        <dbReference type="ARBA" id="ARBA00022670"/>
    </source>
</evidence>
<evidence type="ECO:0000256" key="4">
    <source>
        <dbReference type="ARBA" id="ARBA00013035"/>
    </source>
</evidence>
<evidence type="ECO:0000256" key="11">
    <source>
        <dbReference type="ARBA" id="ARBA00022825"/>
    </source>
</evidence>
<dbReference type="EC" id="3.4.21.107" evidence="4"/>
<dbReference type="GO" id="GO:0004252">
    <property type="term" value="F:serine-type endopeptidase activity"/>
    <property type="evidence" value="ECO:0007669"/>
    <property type="project" value="InterPro"/>
</dbReference>
<feature type="active site" description="Charge relay system" evidence="14">
    <location>
        <position position="245"/>
    </location>
</feature>
<comment type="subcellular location">
    <subcellularLocation>
        <location evidence="2">Periplasm</location>
    </subcellularLocation>
</comment>
<comment type="catalytic activity">
    <reaction evidence="1">
        <text>Acts on substrates that are at least partially unfolded. The cleavage site P1 residue is normally between a pair of hydrophobic residues, such as Val-|-Val.</text>
        <dbReference type="EC" id="3.4.21.107"/>
    </reaction>
</comment>
<keyword evidence="19" id="KW-1185">Reference proteome</keyword>
<keyword evidence="9" id="KW-0574">Periplasm</keyword>
<dbReference type="RefSeq" id="WP_037237355.1">
    <property type="nucleotide sequence ID" value="NZ_JAEMUK010000080.1"/>
</dbReference>
<dbReference type="Pfam" id="PF13180">
    <property type="entry name" value="PDZ_2"/>
    <property type="match status" value="1"/>
</dbReference>
<dbReference type="Gene3D" id="2.30.42.10">
    <property type="match status" value="2"/>
</dbReference>
<dbReference type="InterPro" id="IPR009003">
    <property type="entry name" value="Peptidase_S1_PA"/>
</dbReference>
<reference evidence="18 19" key="1">
    <citation type="submission" date="2020-12" db="EMBL/GenBank/DDBJ databases">
        <title>Revised draft genomes of Rhodomicrobium vannielii ATCC 17100 and Rhodomicrobium udaipurense JA643.</title>
        <authorList>
            <person name="Conners E.M."/>
            <person name="Davenport E.J."/>
            <person name="Bose A."/>
        </authorList>
    </citation>
    <scope>NUCLEOTIDE SEQUENCE [LARGE SCALE GENOMIC DNA]</scope>
    <source>
        <strain evidence="18 19">JA643</strain>
    </source>
</reference>
<dbReference type="PROSITE" id="PS50106">
    <property type="entry name" value="PDZ"/>
    <property type="match status" value="2"/>
</dbReference>
<evidence type="ECO:0000256" key="15">
    <source>
        <dbReference type="PIRSR" id="PIRSR611782-2"/>
    </source>
</evidence>
<feature type="domain" description="PDZ" evidence="17">
    <location>
        <begin position="412"/>
        <end position="483"/>
    </location>
</feature>
<dbReference type="PANTHER" id="PTHR22939">
    <property type="entry name" value="SERINE PROTEASE FAMILY S1C HTRA-RELATED"/>
    <property type="match status" value="1"/>
</dbReference>
<dbReference type="SUPFAM" id="SSF50156">
    <property type="entry name" value="PDZ domain-like"/>
    <property type="match status" value="2"/>
</dbReference>
<proteinExistence type="inferred from homology"/>
<dbReference type="NCBIfam" id="TIGR02037">
    <property type="entry name" value="degP_htrA_DO"/>
    <property type="match status" value="1"/>
</dbReference>
<protein>
    <recommendedName>
        <fullName evidence="5">Probable periplasmic serine endoprotease DegP-like</fullName>
        <ecNumber evidence="4">3.4.21.107</ecNumber>
    </recommendedName>
    <alternativeName>
        <fullName evidence="13">Protease Do</fullName>
    </alternativeName>
</protein>
<dbReference type="PANTHER" id="PTHR22939:SF129">
    <property type="entry name" value="SERINE PROTEASE HTRA2, MITOCHONDRIAL"/>
    <property type="match status" value="1"/>
</dbReference>
<feature type="active site" description="Charge relay system" evidence="14">
    <location>
        <position position="142"/>
    </location>
</feature>
<dbReference type="AlphaFoldDB" id="A0A8I1GH10"/>
<dbReference type="EMBL" id="JAEMUK010000080">
    <property type="protein sequence ID" value="MBJ7544694.1"/>
    <property type="molecule type" value="Genomic_DNA"/>
</dbReference>